<evidence type="ECO:0000313" key="2">
    <source>
        <dbReference type="Proteomes" id="UP000675881"/>
    </source>
</evidence>
<reference evidence="1" key="1">
    <citation type="submission" date="2021-02" db="EMBL/GenBank/DDBJ databases">
        <authorList>
            <person name="Bekaert M."/>
        </authorList>
    </citation>
    <scope>NUCLEOTIDE SEQUENCE</scope>
    <source>
        <strain evidence="1">IoA-00</strain>
    </source>
</reference>
<protein>
    <submittedName>
        <fullName evidence="1">(salmon louse) hypothetical protein</fullName>
    </submittedName>
</protein>
<accession>A0A7R8CAI9</accession>
<evidence type="ECO:0000313" key="1">
    <source>
        <dbReference type="EMBL" id="CAF2750046.1"/>
    </source>
</evidence>
<dbReference type="AlphaFoldDB" id="A0A7R8CAI9"/>
<gene>
    <name evidence="1" type="ORF">LSAA_1007</name>
</gene>
<dbReference type="Proteomes" id="UP000675881">
    <property type="component" value="Chromosome 1"/>
</dbReference>
<name>A0A7R8CAI9_LEPSM</name>
<proteinExistence type="predicted"/>
<organism evidence="1 2">
    <name type="scientific">Lepeophtheirus salmonis</name>
    <name type="common">Salmon louse</name>
    <name type="synonym">Caligus salmonis</name>
    <dbReference type="NCBI Taxonomy" id="72036"/>
    <lineage>
        <taxon>Eukaryota</taxon>
        <taxon>Metazoa</taxon>
        <taxon>Ecdysozoa</taxon>
        <taxon>Arthropoda</taxon>
        <taxon>Crustacea</taxon>
        <taxon>Multicrustacea</taxon>
        <taxon>Hexanauplia</taxon>
        <taxon>Copepoda</taxon>
        <taxon>Siphonostomatoida</taxon>
        <taxon>Caligidae</taxon>
        <taxon>Lepeophtheirus</taxon>
    </lineage>
</organism>
<dbReference type="EMBL" id="HG994580">
    <property type="protein sequence ID" value="CAF2750046.1"/>
    <property type="molecule type" value="Genomic_DNA"/>
</dbReference>
<sequence>MFNKRYQRCTAVQLIPSTDPSYNSKTIVITLKMQVRKIKHLRYSSTLDRVMKTNFSSTLMVFGGSQHQSVPGRTEECGDLLGKSIERWNTLSGQFKELVDSLRSIPPPTRTNQNQPCKCEIFRVSTDKSRLLHPTLFLEKPKNKRGSPMKKAPSPPDYNACGTCDCEKRQASMLFTALDIMVSDYLKKWKLCEDGFIFLQTSQVPKMKAKIGKTKNTAQPMDSLKFIHQHGH</sequence>
<keyword evidence="2" id="KW-1185">Reference proteome</keyword>